<comment type="caution">
    <text evidence="2">The sequence shown here is derived from an EMBL/GenBank/DDBJ whole genome shotgun (WGS) entry which is preliminary data.</text>
</comment>
<keyword evidence="3" id="KW-1185">Reference proteome</keyword>
<reference evidence="2" key="1">
    <citation type="submission" date="2023-03" db="EMBL/GenBank/DDBJ databases">
        <authorList>
            <person name="Steffen K."/>
            <person name="Cardenas P."/>
        </authorList>
    </citation>
    <scope>NUCLEOTIDE SEQUENCE</scope>
</reference>
<evidence type="ECO:0000313" key="3">
    <source>
        <dbReference type="Proteomes" id="UP001174909"/>
    </source>
</evidence>
<protein>
    <submittedName>
        <fullName evidence="2">NAD(P)H-quinone oxidoreductase subunit 5, chloroplastic</fullName>
    </submittedName>
</protein>
<dbReference type="Proteomes" id="UP001174909">
    <property type="component" value="Unassembled WGS sequence"/>
</dbReference>
<evidence type="ECO:0000256" key="1">
    <source>
        <dbReference type="SAM" id="Phobius"/>
    </source>
</evidence>
<accession>A0AA35QZ49</accession>
<proteinExistence type="predicted"/>
<gene>
    <name evidence="2" type="ORF">GBAR_LOCUS2044</name>
</gene>
<feature type="transmembrane region" description="Helical" evidence="1">
    <location>
        <begin position="55"/>
        <end position="80"/>
    </location>
</feature>
<keyword evidence="1" id="KW-0812">Transmembrane</keyword>
<sequence length="183" mass="19483">MVMVIPMGILGFSAVVAGWLANPIGVPSIFGLIPSHWLTEYFASGLHDGHHAPPFNIGIAVISNVVAAAGIGLAALTYAWPRPFTGADPLSKGGPLHTLLAQRYYMDDLYEGLIVGRVFYRTIAAITDWFDRNIVDGMVGLVGWISRNIGSLIALAQNGQVQTYPLVAAAGGVVIIILFLALR</sequence>
<dbReference type="EMBL" id="CASHTH010000293">
    <property type="protein sequence ID" value="CAI7997078.1"/>
    <property type="molecule type" value="Genomic_DNA"/>
</dbReference>
<evidence type="ECO:0000313" key="2">
    <source>
        <dbReference type="EMBL" id="CAI7997078.1"/>
    </source>
</evidence>
<keyword evidence="1" id="KW-0472">Membrane</keyword>
<feature type="transmembrane region" description="Helical" evidence="1">
    <location>
        <begin position="138"/>
        <end position="157"/>
    </location>
</feature>
<name>A0AA35QZ49_GEOBA</name>
<keyword evidence="1" id="KW-1133">Transmembrane helix</keyword>
<dbReference type="AlphaFoldDB" id="A0AA35QZ49"/>
<feature type="transmembrane region" description="Helical" evidence="1">
    <location>
        <begin position="163"/>
        <end position="182"/>
    </location>
</feature>
<dbReference type="Gene3D" id="1.20.5.2700">
    <property type="match status" value="1"/>
</dbReference>
<organism evidence="2 3">
    <name type="scientific">Geodia barretti</name>
    <name type="common">Barrett's horny sponge</name>
    <dbReference type="NCBI Taxonomy" id="519541"/>
    <lineage>
        <taxon>Eukaryota</taxon>
        <taxon>Metazoa</taxon>
        <taxon>Porifera</taxon>
        <taxon>Demospongiae</taxon>
        <taxon>Heteroscleromorpha</taxon>
        <taxon>Tetractinellida</taxon>
        <taxon>Astrophorina</taxon>
        <taxon>Geodiidae</taxon>
        <taxon>Geodia</taxon>
    </lineage>
</organism>